<dbReference type="OrthoDB" id="9963896at2"/>
<evidence type="ECO:0000313" key="2">
    <source>
        <dbReference type="Proteomes" id="UP000244060"/>
    </source>
</evidence>
<comment type="caution">
    <text evidence="1">The sequence shown here is derived from an EMBL/GenBank/DDBJ whole genome shotgun (WGS) entry which is preliminary data.</text>
</comment>
<dbReference type="AlphaFoldDB" id="A0A2T5KCD2"/>
<sequence length="263" mass="28367">MSRAAPFLVDDLLPEGVRLRAIRPVNCRRIPEARSVAALALRDGDGRSLARRLATLGEGVTVLVAVETPAAAEEAVRLLAGQDLSGLVLVLDAQPEVDWIGRLRALAGRLVPQAPPAVQEPVGADALRYLAKMRELEALIDPDAAQDAPSRGRPLADARSWHSRLHARAVARFLHGQGRASQHAVRLLDRTAVPRATEPGTFRALWSALDAGRPSASLGQDEIAREEALLDGFIAQEKARQAALVRPAPWRGHRRLTAMGLRA</sequence>
<gene>
    <name evidence="1" type="ORF">C8J28_103198</name>
</gene>
<keyword evidence="2" id="KW-1185">Reference proteome</keyword>
<dbReference type="Proteomes" id="UP000244060">
    <property type="component" value="Unassembled WGS sequence"/>
</dbReference>
<dbReference type="RefSeq" id="WP_108220401.1">
    <property type="nucleotide sequence ID" value="NZ_CP090021.1"/>
</dbReference>
<proteinExistence type="predicted"/>
<name>A0A2T5KCD2_9RHOB</name>
<evidence type="ECO:0000313" key="1">
    <source>
        <dbReference type="EMBL" id="PTR20071.1"/>
    </source>
</evidence>
<protein>
    <submittedName>
        <fullName evidence="1">Uncharacterized protein</fullName>
    </submittedName>
</protein>
<reference evidence="1 2" key="1">
    <citation type="submission" date="2018-04" db="EMBL/GenBank/DDBJ databases">
        <title>Genomic Encyclopedia of Type Strains, Phase III (KMG-III): the genomes of soil and plant-associated and newly described type strains.</title>
        <authorList>
            <person name="Whitman W."/>
        </authorList>
    </citation>
    <scope>NUCLEOTIDE SEQUENCE [LARGE SCALE GENOMIC DNA]</scope>
    <source>
        <strain evidence="1 2">KA25</strain>
    </source>
</reference>
<dbReference type="EMBL" id="QAOT01000003">
    <property type="protein sequence ID" value="PTR20071.1"/>
    <property type="molecule type" value="Genomic_DNA"/>
</dbReference>
<accession>A0A2T5KCD2</accession>
<organism evidence="1 2">
    <name type="scientific">Cereibacter azotoformans</name>
    <dbReference type="NCBI Taxonomy" id="43057"/>
    <lineage>
        <taxon>Bacteria</taxon>
        <taxon>Pseudomonadati</taxon>
        <taxon>Pseudomonadota</taxon>
        <taxon>Alphaproteobacteria</taxon>
        <taxon>Rhodobacterales</taxon>
        <taxon>Paracoccaceae</taxon>
        <taxon>Cereibacter</taxon>
    </lineage>
</organism>